<accession>A0AAD7MSY8</accession>
<dbReference type="AlphaFoldDB" id="A0AAD7MSY8"/>
<dbReference type="Proteomes" id="UP001215280">
    <property type="component" value="Unassembled WGS sequence"/>
</dbReference>
<organism evidence="1 2">
    <name type="scientific">Mycena maculata</name>
    <dbReference type="NCBI Taxonomy" id="230809"/>
    <lineage>
        <taxon>Eukaryota</taxon>
        <taxon>Fungi</taxon>
        <taxon>Dikarya</taxon>
        <taxon>Basidiomycota</taxon>
        <taxon>Agaricomycotina</taxon>
        <taxon>Agaricomycetes</taxon>
        <taxon>Agaricomycetidae</taxon>
        <taxon>Agaricales</taxon>
        <taxon>Marasmiineae</taxon>
        <taxon>Mycenaceae</taxon>
        <taxon>Mycena</taxon>
    </lineage>
</organism>
<reference evidence="1" key="1">
    <citation type="submission" date="2023-03" db="EMBL/GenBank/DDBJ databases">
        <title>Massive genome expansion in bonnet fungi (Mycena s.s.) driven by repeated elements and novel gene families across ecological guilds.</title>
        <authorList>
            <consortium name="Lawrence Berkeley National Laboratory"/>
            <person name="Harder C.B."/>
            <person name="Miyauchi S."/>
            <person name="Viragh M."/>
            <person name="Kuo A."/>
            <person name="Thoen E."/>
            <person name="Andreopoulos B."/>
            <person name="Lu D."/>
            <person name="Skrede I."/>
            <person name="Drula E."/>
            <person name="Henrissat B."/>
            <person name="Morin E."/>
            <person name="Kohler A."/>
            <person name="Barry K."/>
            <person name="LaButti K."/>
            <person name="Morin E."/>
            <person name="Salamov A."/>
            <person name="Lipzen A."/>
            <person name="Mereny Z."/>
            <person name="Hegedus B."/>
            <person name="Baldrian P."/>
            <person name="Stursova M."/>
            <person name="Weitz H."/>
            <person name="Taylor A."/>
            <person name="Grigoriev I.V."/>
            <person name="Nagy L.G."/>
            <person name="Martin F."/>
            <person name="Kauserud H."/>
        </authorList>
    </citation>
    <scope>NUCLEOTIDE SEQUENCE</scope>
    <source>
        <strain evidence="1">CBHHK188m</strain>
    </source>
</reference>
<name>A0AAD7MSY8_9AGAR</name>
<evidence type="ECO:0000313" key="1">
    <source>
        <dbReference type="EMBL" id="KAJ7731831.1"/>
    </source>
</evidence>
<protein>
    <submittedName>
        <fullName evidence="1">Uncharacterized protein</fullName>
    </submittedName>
</protein>
<sequence length="238" mass="26369">MRWMRQRGGARALHCGSAASVCGRTWTMRRTRMEREELRAVNGYDDGPEADAEGGVLDGSARGKVMCCSMMCRCVHLRGTQAPSLSITMADCQTRVSRHAAIHHRARGRLPHPLPFCLLPSGPPPHPHPHALAPTLIPQVNPPRPPIAVEDLLCWTRAIGRMTRMQRDSTRRMRWIREDALAGGAARVDVADEDDGWRSTRRWTRRLRGMRGADVEGKAMCCATMPSTMAAAKCDVDG</sequence>
<keyword evidence="2" id="KW-1185">Reference proteome</keyword>
<dbReference type="EMBL" id="JARJLG010000180">
    <property type="protein sequence ID" value="KAJ7731831.1"/>
    <property type="molecule type" value="Genomic_DNA"/>
</dbReference>
<proteinExistence type="predicted"/>
<gene>
    <name evidence="1" type="ORF">DFH07DRAFT_150670</name>
</gene>
<comment type="caution">
    <text evidence="1">The sequence shown here is derived from an EMBL/GenBank/DDBJ whole genome shotgun (WGS) entry which is preliminary data.</text>
</comment>
<evidence type="ECO:0000313" key="2">
    <source>
        <dbReference type="Proteomes" id="UP001215280"/>
    </source>
</evidence>